<reference evidence="2 3" key="1">
    <citation type="submission" date="2021-03" db="EMBL/GenBank/DDBJ databases">
        <title>Genomic Encyclopedia of Type Strains, Phase IV (KMG-IV): sequencing the most valuable type-strain genomes for metagenomic binning, comparative biology and taxonomic classification.</title>
        <authorList>
            <person name="Goeker M."/>
        </authorList>
    </citation>
    <scope>NUCLEOTIDE SEQUENCE [LARGE SCALE GENOMIC DNA]</scope>
    <source>
        <strain evidence="2 3">DSM 40499</strain>
    </source>
</reference>
<sequence>MPNSGTSRTPAGPAPGPPTSHRARNPSAAVL</sequence>
<feature type="region of interest" description="Disordered" evidence="1">
    <location>
        <begin position="1"/>
        <end position="31"/>
    </location>
</feature>
<evidence type="ECO:0000313" key="2">
    <source>
        <dbReference type="EMBL" id="MBP2055154.1"/>
    </source>
</evidence>
<protein>
    <submittedName>
        <fullName evidence="2">Uncharacterized protein</fullName>
    </submittedName>
</protein>
<dbReference type="EMBL" id="JAGGLP010000027">
    <property type="protein sequence ID" value="MBP2055154.1"/>
    <property type="molecule type" value="Genomic_DNA"/>
</dbReference>
<dbReference type="Proteomes" id="UP001519309">
    <property type="component" value="Unassembled WGS sequence"/>
</dbReference>
<accession>A0ABS4M653</accession>
<evidence type="ECO:0000313" key="3">
    <source>
        <dbReference type="Proteomes" id="UP001519309"/>
    </source>
</evidence>
<evidence type="ECO:0000256" key="1">
    <source>
        <dbReference type="SAM" id="MobiDB-lite"/>
    </source>
</evidence>
<comment type="caution">
    <text evidence="2">The sequence shown here is derived from an EMBL/GenBank/DDBJ whole genome shotgun (WGS) entry which is preliminary data.</text>
</comment>
<proteinExistence type="predicted"/>
<keyword evidence="3" id="KW-1185">Reference proteome</keyword>
<gene>
    <name evidence="2" type="ORF">J2Z21_008167</name>
</gene>
<name>A0ABS4M653_9ACTN</name>
<organism evidence="2 3">
    <name type="scientific">Streptomyces griseochromogenes</name>
    <dbReference type="NCBI Taxonomy" id="68214"/>
    <lineage>
        <taxon>Bacteria</taxon>
        <taxon>Bacillati</taxon>
        <taxon>Actinomycetota</taxon>
        <taxon>Actinomycetes</taxon>
        <taxon>Kitasatosporales</taxon>
        <taxon>Streptomycetaceae</taxon>
        <taxon>Streptomyces</taxon>
    </lineage>
</organism>